<organism evidence="3 4">
    <name type="scientific">Gigaspora margarita</name>
    <dbReference type="NCBI Taxonomy" id="4874"/>
    <lineage>
        <taxon>Eukaryota</taxon>
        <taxon>Fungi</taxon>
        <taxon>Fungi incertae sedis</taxon>
        <taxon>Mucoromycota</taxon>
        <taxon>Glomeromycotina</taxon>
        <taxon>Glomeromycetes</taxon>
        <taxon>Diversisporales</taxon>
        <taxon>Gigasporaceae</taxon>
        <taxon>Gigaspora</taxon>
    </lineage>
</organism>
<evidence type="ECO:0000256" key="2">
    <source>
        <dbReference type="SAM" id="SignalP"/>
    </source>
</evidence>
<reference evidence="3 4" key="1">
    <citation type="journal article" date="2019" name="Environ. Microbiol.">
        <title>At the nexus of three kingdoms: the genome of the mycorrhizal fungus Gigaspora margarita provides insights into plant, endobacterial and fungal interactions.</title>
        <authorList>
            <person name="Venice F."/>
            <person name="Ghignone S."/>
            <person name="Salvioli di Fossalunga A."/>
            <person name="Amselem J."/>
            <person name="Novero M."/>
            <person name="Xianan X."/>
            <person name="Sedzielewska Toro K."/>
            <person name="Morin E."/>
            <person name="Lipzen A."/>
            <person name="Grigoriev I.V."/>
            <person name="Henrissat B."/>
            <person name="Martin F.M."/>
            <person name="Bonfante P."/>
        </authorList>
    </citation>
    <scope>NUCLEOTIDE SEQUENCE [LARGE SCALE GENOMIC DNA]</scope>
    <source>
        <strain evidence="3 4">BEG34</strain>
    </source>
</reference>
<feature type="signal peptide" evidence="2">
    <location>
        <begin position="1"/>
        <end position="18"/>
    </location>
</feature>
<dbReference type="AlphaFoldDB" id="A0A8H3XKC3"/>
<gene>
    <name evidence="3" type="ORF">F8M41_024346</name>
</gene>
<dbReference type="Proteomes" id="UP000439903">
    <property type="component" value="Unassembled WGS sequence"/>
</dbReference>
<proteinExistence type="predicted"/>
<feature type="compositionally biased region" description="Basic and acidic residues" evidence="1">
    <location>
        <begin position="175"/>
        <end position="192"/>
    </location>
</feature>
<dbReference type="EMBL" id="WTPW01000823">
    <property type="protein sequence ID" value="KAF0476717.1"/>
    <property type="molecule type" value="Genomic_DNA"/>
</dbReference>
<name>A0A8H3XKC3_GIGMA</name>
<feature type="region of interest" description="Disordered" evidence="1">
    <location>
        <begin position="144"/>
        <end position="192"/>
    </location>
</feature>
<sequence>MNKCFLIFVFIIFITVNANSPYSDCKVFNSDAPVSGTVFWEPDIPNTPAPLGSPMIVNYTVNGINSTTTSTYLSVGFFHENEDTPFDTHRWQIESGLTDIEIIGLYVSFPLITQQLAVIFILADAFNVINCIVFPRFNPPPSSPGKFSGDLKSINSTKQNPNKQNPDKQNSNKPNPDKQNPDKVKSPENLPR</sequence>
<keyword evidence="2" id="KW-0732">Signal</keyword>
<accession>A0A8H3XKC3</accession>
<protein>
    <submittedName>
        <fullName evidence="3">Uncharacterized protein</fullName>
    </submittedName>
</protein>
<feature type="compositionally biased region" description="Low complexity" evidence="1">
    <location>
        <begin position="158"/>
        <end position="174"/>
    </location>
</feature>
<evidence type="ECO:0000256" key="1">
    <source>
        <dbReference type="SAM" id="MobiDB-lite"/>
    </source>
</evidence>
<dbReference type="OrthoDB" id="2467318at2759"/>
<keyword evidence="4" id="KW-1185">Reference proteome</keyword>
<evidence type="ECO:0000313" key="3">
    <source>
        <dbReference type="EMBL" id="KAF0476717.1"/>
    </source>
</evidence>
<evidence type="ECO:0000313" key="4">
    <source>
        <dbReference type="Proteomes" id="UP000439903"/>
    </source>
</evidence>
<feature type="chain" id="PRO_5034331159" evidence="2">
    <location>
        <begin position="19"/>
        <end position="192"/>
    </location>
</feature>
<comment type="caution">
    <text evidence="3">The sequence shown here is derived from an EMBL/GenBank/DDBJ whole genome shotgun (WGS) entry which is preliminary data.</text>
</comment>